<sequence>MLSEISCPDLTPFFAIFILNKAHLSGGTTLTASLSSTLSGLIRATNTLQNSRLHISAHYDISNAMFAAFLSEDMTYSCPIWLPKSDPHSENETLEEAQDRKLDRFIRNAHITKGDRVLEIGTGWGSFAIKAVQDTGCTVTSLTLSVEQKELAEERISNAGLSDKIKVLLCDYRNLEVPEEGAFDKLISIEMLEAVGREFLATYFSCVDKLLKKDGGVAVFQCITIPESRYESYSKGDDFIRRYIFPGGHLPSISQLITSIVSASKGSLIVDNVENIGPHYAKTLRIWKENFMRTFDERIRPALLREHQNMTKDGVELFRRKWEYYFTYCEAGFATKTLGDHIITVSREGSVQMLENVPL</sequence>
<evidence type="ECO:0000256" key="1">
    <source>
        <dbReference type="ARBA" id="ARBA00010815"/>
    </source>
</evidence>
<proteinExistence type="inferred from homology"/>
<protein>
    <submittedName>
        <fullName evidence="6">Methoxy mycolic acid synthase 1</fullName>
    </submittedName>
</protein>
<keyword evidence="5" id="KW-0443">Lipid metabolism</keyword>
<dbReference type="OrthoDB" id="8300214at2759"/>
<dbReference type="Gene3D" id="3.40.50.150">
    <property type="entry name" value="Vaccinia Virus protein VP39"/>
    <property type="match status" value="1"/>
</dbReference>
<keyword evidence="7" id="KW-1185">Reference proteome</keyword>
<organism evidence="6 7">
    <name type="scientific">Tothia fuscella</name>
    <dbReference type="NCBI Taxonomy" id="1048955"/>
    <lineage>
        <taxon>Eukaryota</taxon>
        <taxon>Fungi</taxon>
        <taxon>Dikarya</taxon>
        <taxon>Ascomycota</taxon>
        <taxon>Pezizomycotina</taxon>
        <taxon>Dothideomycetes</taxon>
        <taxon>Pleosporomycetidae</taxon>
        <taxon>Venturiales</taxon>
        <taxon>Cylindrosympodiaceae</taxon>
        <taxon>Tothia</taxon>
    </lineage>
</organism>
<evidence type="ECO:0000256" key="2">
    <source>
        <dbReference type="ARBA" id="ARBA00022603"/>
    </source>
</evidence>
<comment type="caution">
    <text evidence="6">The sequence shown here is derived from an EMBL/GenBank/DDBJ whole genome shotgun (WGS) entry which is preliminary data.</text>
</comment>
<dbReference type="PANTHER" id="PTHR43667:SF2">
    <property type="entry name" value="FATTY ACID C-METHYL TRANSFERASE"/>
    <property type="match status" value="1"/>
</dbReference>
<dbReference type="PIRSF" id="PIRSF003085">
    <property type="entry name" value="CMAS"/>
    <property type="match status" value="1"/>
</dbReference>
<keyword evidence="3" id="KW-0808">Transferase</keyword>
<dbReference type="InterPro" id="IPR029063">
    <property type="entry name" value="SAM-dependent_MTases_sf"/>
</dbReference>
<dbReference type="AlphaFoldDB" id="A0A9P4NN52"/>
<keyword evidence="2" id="KW-0489">Methyltransferase</keyword>
<dbReference type="GO" id="GO:0032259">
    <property type="term" value="P:methylation"/>
    <property type="evidence" value="ECO:0007669"/>
    <property type="project" value="UniProtKB-KW"/>
</dbReference>
<dbReference type="Pfam" id="PF02353">
    <property type="entry name" value="CMAS"/>
    <property type="match status" value="1"/>
</dbReference>
<dbReference type="SUPFAM" id="SSF53335">
    <property type="entry name" value="S-adenosyl-L-methionine-dependent methyltransferases"/>
    <property type="match status" value="1"/>
</dbReference>
<evidence type="ECO:0000256" key="5">
    <source>
        <dbReference type="ARBA" id="ARBA00023098"/>
    </source>
</evidence>
<evidence type="ECO:0000256" key="3">
    <source>
        <dbReference type="ARBA" id="ARBA00022679"/>
    </source>
</evidence>
<accession>A0A9P4NN52</accession>
<evidence type="ECO:0000256" key="4">
    <source>
        <dbReference type="ARBA" id="ARBA00022691"/>
    </source>
</evidence>
<dbReference type="CDD" id="cd02440">
    <property type="entry name" value="AdoMet_MTases"/>
    <property type="match status" value="1"/>
</dbReference>
<comment type="similarity">
    <text evidence="1">Belongs to the CFA/CMAS family.</text>
</comment>
<dbReference type="PANTHER" id="PTHR43667">
    <property type="entry name" value="CYCLOPROPANE-FATTY-ACYL-PHOSPHOLIPID SYNTHASE"/>
    <property type="match status" value="1"/>
</dbReference>
<name>A0A9P4NN52_9PEZI</name>
<dbReference type="EMBL" id="MU007055">
    <property type="protein sequence ID" value="KAF2428353.1"/>
    <property type="molecule type" value="Genomic_DNA"/>
</dbReference>
<reference evidence="6" key="1">
    <citation type="journal article" date="2020" name="Stud. Mycol.">
        <title>101 Dothideomycetes genomes: a test case for predicting lifestyles and emergence of pathogens.</title>
        <authorList>
            <person name="Haridas S."/>
            <person name="Albert R."/>
            <person name="Binder M."/>
            <person name="Bloem J."/>
            <person name="Labutti K."/>
            <person name="Salamov A."/>
            <person name="Andreopoulos B."/>
            <person name="Baker S."/>
            <person name="Barry K."/>
            <person name="Bills G."/>
            <person name="Bluhm B."/>
            <person name="Cannon C."/>
            <person name="Castanera R."/>
            <person name="Culley D."/>
            <person name="Daum C."/>
            <person name="Ezra D."/>
            <person name="Gonzalez J."/>
            <person name="Henrissat B."/>
            <person name="Kuo A."/>
            <person name="Liang C."/>
            <person name="Lipzen A."/>
            <person name="Lutzoni F."/>
            <person name="Magnuson J."/>
            <person name="Mondo S."/>
            <person name="Nolan M."/>
            <person name="Ohm R."/>
            <person name="Pangilinan J."/>
            <person name="Park H.-J."/>
            <person name="Ramirez L."/>
            <person name="Alfaro M."/>
            <person name="Sun H."/>
            <person name="Tritt A."/>
            <person name="Yoshinaga Y."/>
            <person name="Zwiers L.-H."/>
            <person name="Turgeon B."/>
            <person name="Goodwin S."/>
            <person name="Spatafora J."/>
            <person name="Crous P."/>
            <person name="Grigoriev I."/>
        </authorList>
    </citation>
    <scope>NUCLEOTIDE SEQUENCE</scope>
    <source>
        <strain evidence="6">CBS 130266</strain>
    </source>
</reference>
<gene>
    <name evidence="6" type="ORF">EJ08DRAFT_327222</name>
</gene>
<evidence type="ECO:0000313" key="7">
    <source>
        <dbReference type="Proteomes" id="UP000800235"/>
    </source>
</evidence>
<dbReference type="GO" id="GO:0008168">
    <property type="term" value="F:methyltransferase activity"/>
    <property type="evidence" value="ECO:0007669"/>
    <property type="project" value="UniProtKB-KW"/>
</dbReference>
<dbReference type="InterPro" id="IPR050723">
    <property type="entry name" value="CFA/CMAS"/>
</dbReference>
<dbReference type="InterPro" id="IPR003333">
    <property type="entry name" value="CMAS"/>
</dbReference>
<dbReference type="Proteomes" id="UP000800235">
    <property type="component" value="Unassembled WGS sequence"/>
</dbReference>
<keyword evidence="4" id="KW-0949">S-adenosyl-L-methionine</keyword>
<dbReference type="GO" id="GO:0008610">
    <property type="term" value="P:lipid biosynthetic process"/>
    <property type="evidence" value="ECO:0007669"/>
    <property type="project" value="InterPro"/>
</dbReference>
<evidence type="ECO:0000313" key="6">
    <source>
        <dbReference type="EMBL" id="KAF2428353.1"/>
    </source>
</evidence>